<protein>
    <recommendedName>
        <fullName evidence="3">Cytosolic protein</fullName>
    </recommendedName>
</protein>
<dbReference type="Proteomes" id="UP000000719">
    <property type="component" value="Chromosome"/>
</dbReference>
<dbReference type="OrthoDB" id="9800443at2"/>
<evidence type="ECO:0008006" key="3">
    <source>
        <dbReference type="Google" id="ProtNLM"/>
    </source>
</evidence>
<name>B8D1I5_HALOH</name>
<dbReference type="EMBL" id="CP001098">
    <property type="protein sequence ID" value="ACL69062.1"/>
    <property type="molecule type" value="Genomic_DNA"/>
</dbReference>
<gene>
    <name evidence="1" type="ordered locus">Hore_03010</name>
</gene>
<dbReference type="AlphaFoldDB" id="B8D1I5"/>
<reference evidence="1 2" key="1">
    <citation type="journal article" date="2009" name="PLoS ONE">
        <title>Genome analysis of the anaerobic thermohalophilic bacterium Halothermothrix orenii.</title>
        <authorList>
            <person name="Mavromatis K."/>
            <person name="Ivanova N."/>
            <person name="Anderson I."/>
            <person name="Lykidis A."/>
            <person name="Hooper S.D."/>
            <person name="Sun H."/>
            <person name="Kunin V."/>
            <person name="Lapidus A."/>
            <person name="Hugenholtz P."/>
            <person name="Patel B."/>
            <person name="Kyrpides N.C."/>
        </authorList>
    </citation>
    <scope>NUCLEOTIDE SEQUENCE [LARGE SCALE GENOMIC DNA]</scope>
    <source>
        <strain evidence="2">H 168 / OCM 544 / DSM 9562</strain>
    </source>
</reference>
<evidence type="ECO:0000313" key="2">
    <source>
        <dbReference type="Proteomes" id="UP000000719"/>
    </source>
</evidence>
<dbReference type="RefSeq" id="WP_012635250.1">
    <property type="nucleotide sequence ID" value="NC_011899.1"/>
</dbReference>
<evidence type="ECO:0000313" key="1">
    <source>
        <dbReference type="EMBL" id="ACL69062.1"/>
    </source>
</evidence>
<dbReference type="KEGG" id="hor:Hore_03010"/>
<proteinExistence type="predicted"/>
<keyword evidence="2" id="KW-1185">Reference proteome</keyword>
<organism evidence="1 2">
    <name type="scientific">Halothermothrix orenii (strain H 168 / OCM 544 / DSM 9562)</name>
    <dbReference type="NCBI Taxonomy" id="373903"/>
    <lineage>
        <taxon>Bacteria</taxon>
        <taxon>Bacillati</taxon>
        <taxon>Bacillota</taxon>
        <taxon>Clostridia</taxon>
        <taxon>Halanaerobiales</taxon>
        <taxon>Halothermotrichaceae</taxon>
        <taxon>Halothermothrix</taxon>
    </lineage>
</organism>
<accession>B8D1I5</accession>
<dbReference type="HOGENOM" id="CLU_194452_0_0_9"/>
<dbReference type="eggNOG" id="ENOG5032Y2U">
    <property type="taxonomic scope" value="Bacteria"/>
</dbReference>
<sequence length="63" mass="7301">MECTITRNKSNCTCTYDPCPRKGKCCECITYHRQRGELPGCLFPPEVEKTYDRSIEAFIKAHQ</sequence>
<dbReference type="Pfam" id="PF20095">
    <property type="entry name" value="DUF6485"/>
    <property type="match status" value="1"/>
</dbReference>